<dbReference type="InterPro" id="IPR011051">
    <property type="entry name" value="RmlC_Cupin_sf"/>
</dbReference>
<dbReference type="PANTHER" id="PTHR34571:SF1">
    <property type="entry name" value="(S)-UREIDOGLYCINE AMINOHYDROLASE"/>
    <property type="match status" value="1"/>
</dbReference>
<comment type="caution">
    <text evidence="2">The sequence shown here is derived from an EMBL/GenBank/DDBJ whole genome shotgun (WGS) entry which is preliminary data.</text>
</comment>
<dbReference type="RefSeq" id="WP_136792390.1">
    <property type="nucleotide sequence ID" value="NZ_SWAU01000078.1"/>
</dbReference>
<dbReference type="CDD" id="cd02212">
    <property type="entry name" value="cupin_UGlyAH_C"/>
    <property type="match status" value="1"/>
</dbReference>
<proteinExistence type="predicted"/>
<dbReference type="InterPro" id="IPR017627">
    <property type="entry name" value="UGHY"/>
</dbReference>
<organism evidence="2 3">
    <name type="scientific">Cereibacter changlensis</name>
    <dbReference type="NCBI Taxonomy" id="402884"/>
    <lineage>
        <taxon>Bacteria</taxon>
        <taxon>Pseudomonadati</taxon>
        <taxon>Pseudomonadota</taxon>
        <taxon>Alphaproteobacteria</taxon>
        <taxon>Rhodobacterales</taxon>
        <taxon>Paracoccaceae</taxon>
        <taxon>Cereibacter</taxon>
    </lineage>
</organism>
<dbReference type="InterPro" id="IPR014710">
    <property type="entry name" value="RmlC-like_jellyroll"/>
</dbReference>
<dbReference type="Proteomes" id="UP000306340">
    <property type="component" value="Unassembled WGS sequence"/>
</dbReference>
<dbReference type="PANTHER" id="PTHR34571">
    <property type="entry name" value="(S)-UREIDOGLYCINE AMINOHYDROLASE"/>
    <property type="match status" value="1"/>
</dbReference>
<dbReference type="SUPFAM" id="SSF51182">
    <property type="entry name" value="RmlC-like cupins"/>
    <property type="match status" value="1"/>
</dbReference>
<keyword evidence="2" id="KW-0378">Hydrolase</keyword>
<dbReference type="NCBIfam" id="TIGR03214">
    <property type="entry name" value="ura-cupin"/>
    <property type="match status" value="1"/>
</dbReference>
<feature type="domain" description="Cupin type-2" evidence="1">
    <location>
        <begin position="76"/>
        <end position="127"/>
    </location>
</feature>
<dbReference type="Gene3D" id="2.60.120.10">
    <property type="entry name" value="Jelly Rolls"/>
    <property type="match status" value="2"/>
</dbReference>
<dbReference type="CDD" id="cd02211">
    <property type="entry name" value="cupin_UGlyAH_N"/>
    <property type="match status" value="1"/>
</dbReference>
<name>A0A4U0YVF1_9RHOB</name>
<dbReference type="GO" id="GO:0071522">
    <property type="term" value="F:ureidoglycine aminohydrolase activity"/>
    <property type="evidence" value="ECO:0007669"/>
    <property type="project" value="UniProtKB-EC"/>
</dbReference>
<sequence>MRPHHLPPGVVGHSRTALTSSYAVIPPEGVLESRIPGISGTKIRILATPAIGANFAQMLLEIAQEGASTSLGEDGIEHFLYATEGEIELTCSGEHRVLAPGEYLFVAPGERFSFRNISGAGASLVWLKKRYQPLAGTAPPQSFFGDQRWVERVNKHTEGRFWQHLLPDDDPAFDMAMNILSFAPGTYFPMIETHIMQHGLYMLQGQGMYLLGNNDWHECWSRDFIWMGPFCPQFFIATGWAETQYLLFKDVNRDIAL</sequence>
<reference evidence="2 3" key="1">
    <citation type="submission" date="2019-04" db="EMBL/GenBank/DDBJ databases">
        <title>Crypto-aerobic microbial life in anoxic (sulfidic) marine sediments.</title>
        <authorList>
            <person name="Bhattacharya S."/>
            <person name="Roy C."/>
            <person name="Mondal N."/>
            <person name="Sarkar J."/>
            <person name="Mandal S."/>
            <person name="Rameez M.J."/>
            <person name="Ghosh W."/>
        </authorList>
    </citation>
    <scope>NUCLEOTIDE SEQUENCE [LARGE SCALE GENOMIC DNA]</scope>
    <source>
        <strain evidence="2 3">SBBC</strain>
    </source>
</reference>
<evidence type="ECO:0000313" key="3">
    <source>
        <dbReference type="Proteomes" id="UP000306340"/>
    </source>
</evidence>
<dbReference type="InterPro" id="IPR013096">
    <property type="entry name" value="Cupin_2"/>
</dbReference>
<dbReference type="InterPro" id="IPR044704">
    <property type="entry name" value="UGlyAH_cupin_N"/>
</dbReference>
<dbReference type="EMBL" id="SWAU01000078">
    <property type="protein sequence ID" value="TKA96712.1"/>
    <property type="molecule type" value="Genomic_DNA"/>
</dbReference>
<evidence type="ECO:0000313" key="2">
    <source>
        <dbReference type="EMBL" id="TKA96712.1"/>
    </source>
</evidence>
<dbReference type="InterPro" id="IPR044697">
    <property type="entry name" value="UGlyAH_cupin_C"/>
</dbReference>
<dbReference type="EC" id="3.5.3.26" evidence="2"/>
<dbReference type="AlphaFoldDB" id="A0A4U0YVF1"/>
<gene>
    <name evidence="2" type="ORF">FAZ78_09930</name>
</gene>
<evidence type="ECO:0000259" key="1">
    <source>
        <dbReference type="Pfam" id="PF07883"/>
    </source>
</evidence>
<accession>A0A4U0YVF1</accession>
<protein>
    <submittedName>
        <fullName evidence="2">(S)-ureidoglycine aminohydrolase</fullName>
        <ecNumber evidence="2">3.5.3.26</ecNumber>
    </submittedName>
</protein>
<dbReference type="Pfam" id="PF07883">
    <property type="entry name" value="Cupin_2"/>
    <property type="match status" value="1"/>
</dbReference>